<dbReference type="Proteomes" id="UP000316079">
    <property type="component" value="Unassembled WGS sequence"/>
</dbReference>
<feature type="compositionally biased region" description="Basic residues" evidence="12">
    <location>
        <begin position="830"/>
        <end position="844"/>
    </location>
</feature>
<dbReference type="OrthoDB" id="8926414at2759"/>
<feature type="region of interest" description="Disordered" evidence="12">
    <location>
        <begin position="818"/>
        <end position="872"/>
    </location>
</feature>
<keyword evidence="6" id="KW-0646">Protease inhibitor</keyword>
<feature type="region of interest" description="Disordered" evidence="12">
    <location>
        <begin position="535"/>
        <end position="764"/>
    </location>
</feature>
<evidence type="ECO:0000256" key="10">
    <source>
        <dbReference type="ARBA" id="ARBA00022990"/>
    </source>
</evidence>
<feature type="compositionally biased region" description="Basic and acidic residues" evidence="12">
    <location>
        <begin position="318"/>
        <end position="353"/>
    </location>
</feature>
<evidence type="ECO:0000256" key="1">
    <source>
        <dbReference type="ARBA" id="ARBA00002637"/>
    </source>
</evidence>
<name>A0A553QYT4_9TELE</name>
<keyword evidence="7" id="KW-0789">Thiol protease inhibitor</keyword>
<keyword evidence="14" id="KW-1185">Reference proteome</keyword>
<dbReference type="AlphaFoldDB" id="A0A553QYT4"/>
<gene>
    <name evidence="13" type="ORF">DNTS_003841</name>
</gene>
<feature type="compositionally biased region" description="Low complexity" evidence="12">
    <location>
        <begin position="230"/>
        <end position="247"/>
    </location>
</feature>
<feature type="compositionally biased region" description="Basic and acidic residues" evidence="12">
    <location>
        <begin position="589"/>
        <end position="638"/>
    </location>
</feature>
<evidence type="ECO:0000256" key="6">
    <source>
        <dbReference type="ARBA" id="ARBA00022690"/>
    </source>
</evidence>
<feature type="compositionally biased region" description="Low complexity" evidence="12">
    <location>
        <begin position="703"/>
        <end position="713"/>
    </location>
</feature>
<comment type="similarity">
    <text evidence="2">Belongs to the protease inhibitor I27 (calpastatin) family.</text>
</comment>
<evidence type="ECO:0000256" key="4">
    <source>
        <dbReference type="ARBA" id="ARBA00022499"/>
    </source>
</evidence>
<feature type="region of interest" description="Disordered" evidence="12">
    <location>
        <begin position="318"/>
        <end position="362"/>
    </location>
</feature>
<dbReference type="Pfam" id="PF00748">
    <property type="entry name" value="Calpain_inhib"/>
    <property type="match status" value="4"/>
</dbReference>
<evidence type="ECO:0000256" key="3">
    <source>
        <dbReference type="ARBA" id="ARBA00017619"/>
    </source>
</evidence>
<keyword evidence="4" id="KW-1017">Isopeptide bond</keyword>
<feature type="compositionally biased region" description="Basic and acidic residues" evidence="12">
    <location>
        <begin position="719"/>
        <end position="755"/>
    </location>
</feature>
<dbReference type="InterPro" id="IPR001259">
    <property type="entry name" value="Prot_inh_calpain"/>
</dbReference>
<dbReference type="EMBL" id="SRMA01025407">
    <property type="protein sequence ID" value="TRY95120.1"/>
    <property type="molecule type" value="Genomic_DNA"/>
</dbReference>
<evidence type="ECO:0000256" key="9">
    <source>
        <dbReference type="ARBA" id="ARBA00022843"/>
    </source>
</evidence>
<feature type="non-terminal residue" evidence="13">
    <location>
        <position position="1"/>
    </location>
</feature>
<dbReference type="GO" id="GO:0010859">
    <property type="term" value="F:calcium-dependent cysteine-type endopeptidase inhibitor activity"/>
    <property type="evidence" value="ECO:0007669"/>
    <property type="project" value="TreeGrafter"/>
</dbReference>
<evidence type="ECO:0000256" key="7">
    <source>
        <dbReference type="ARBA" id="ARBA00022704"/>
    </source>
</evidence>
<evidence type="ECO:0000256" key="11">
    <source>
        <dbReference type="ARBA" id="ARBA00033013"/>
    </source>
</evidence>
<feature type="compositionally biased region" description="Basic and acidic residues" evidence="12">
    <location>
        <begin position="543"/>
        <end position="574"/>
    </location>
</feature>
<feature type="compositionally biased region" description="Low complexity" evidence="12">
    <location>
        <begin position="649"/>
        <end position="674"/>
    </location>
</feature>
<feature type="region of interest" description="Disordered" evidence="12">
    <location>
        <begin position="150"/>
        <end position="274"/>
    </location>
</feature>
<feature type="compositionally biased region" description="Basic and acidic residues" evidence="12">
    <location>
        <begin position="462"/>
        <end position="503"/>
    </location>
</feature>
<comment type="function">
    <text evidence="1">Specific inhibition of calpain (calcium-dependent cysteine protease). Plays a key role in postmortem tenderization of meat and have been proposed to be involved in muscle protein degradation in living tissue.</text>
</comment>
<dbReference type="GO" id="GO:0005737">
    <property type="term" value="C:cytoplasm"/>
    <property type="evidence" value="ECO:0007669"/>
    <property type="project" value="TreeGrafter"/>
</dbReference>
<dbReference type="STRING" id="623744.A0A553QYT4"/>
<reference evidence="13 14" key="1">
    <citation type="journal article" date="2019" name="Sci. Data">
        <title>Hybrid genome assembly and annotation of Danionella translucida.</title>
        <authorList>
            <person name="Kadobianskyi M."/>
            <person name="Schulze L."/>
            <person name="Schuelke M."/>
            <person name="Judkewitz B."/>
        </authorList>
    </citation>
    <scope>NUCLEOTIDE SEQUENCE [LARGE SCALE GENOMIC DNA]</scope>
    <source>
        <strain evidence="13 14">Bolton</strain>
    </source>
</reference>
<feature type="compositionally biased region" description="Polar residues" evidence="12">
    <location>
        <begin position="155"/>
        <end position="169"/>
    </location>
</feature>
<sequence>LSTEMLELNLKNAGRRSLICQQHFLQYQFTLEENTKPLLAGGQDGCMAHFSTSSWYPRSRVWLLSANKPAHQLTRIKKLEKRPRGGLWFQRAMAYAAFWASINGDTSFQTQATVPRTSRHQSHRDTIDMGQILSWIRGTRDQAALQDVAVEEQSEQITPTASSQVSTAKPAQYEKGTTPSSTAGGGSSSSTQKTPSQVLPQATDSKVAAASSTKASGSAGTPVGVKPADPAKSQSTSASSSKPGPAKGDPVAEKPSAGAPKQTIAPKVQVEVAPSAPKVITEDLDPIEALSGTLPPSQPVAPKVSFTGPEVKEKIVKEEKGVFTGERDDTLPPGYKKEDLEKKKAGVPEKPQEIPKPISTKDALESLSSTFKTETIGAVDVHSAGSTNFAPPPPSKQKQPVASQPAPVTKSAAPPADKKAKIEVPPQPAKPKPEELDNSMSLDALNDLSETLGAPESPKISPELKPRQIVHEKTEVSAKASRLGEREDTLPPGYRFKEEELKKYPPPVKEPSQNTDEAMDILAEDFATPATVSVVHAPVPPTPEKKKPDVAPAKTKDVPKETKKLSEETKDISKDAFSALGDTLPAPEPPKKQPDLKLGDIVHEKDVTSKKGVRVGEREDTLPPDFRFTEEELKKYPPPEKQATDPSSDFALDALADDFVQSSSASKVQSAASATPHTDRQLSEGTSSALDALSDTLGEMKPAQEPAPVAPEAIINEKNVVEERVSKAGERDDSLPPDQRFTEKERKAFHAEKQKGIKPKQTSMDDTAALEKLSSDFSAVPVVEPMPSDGKHFTLEHGPPPFKAPLCTEGPVFDALAEKAIPSLTDPKVKPKARGLKPKAKPKKPTVEDSQASDLPSKPSTDMPDLLIPRNR</sequence>
<protein>
    <recommendedName>
        <fullName evidence="3">Calpastatin</fullName>
    </recommendedName>
    <alternativeName>
        <fullName evidence="11">Calpain inhibitor</fullName>
    </alternativeName>
</protein>
<keyword evidence="9" id="KW-0832">Ubl conjugation</keyword>
<proteinExistence type="inferred from homology"/>
<organism evidence="13 14">
    <name type="scientific">Danionella cerebrum</name>
    <dbReference type="NCBI Taxonomy" id="2873325"/>
    <lineage>
        <taxon>Eukaryota</taxon>
        <taxon>Metazoa</taxon>
        <taxon>Chordata</taxon>
        <taxon>Craniata</taxon>
        <taxon>Vertebrata</taxon>
        <taxon>Euteleostomi</taxon>
        <taxon>Actinopterygii</taxon>
        <taxon>Neopterygii</taxon>
        <taxon>Teleostei</taxon>
        <taxon>Ostariophysi</taxon>
        <taxon>Cypriniformes</taxon>
        <taxon>Danionidae</taxon>
        <taxon>Danioninae</taxon>
        <taxon>Danionella</taxon>
    </lineage>
</organism>
<dbReference type="PANTHER" id="PTHR10077:SF0">
    <property type="entry name" value="CALPASTATIN"/>
    <property type="match status" value="1"/>
</dbReference>
<dbReference type="InterPro" id="IPR026998">
    <property type="entry name" value="Calpastatin"/>
</dbReference>
<feature type="compositionally biased region" description="Low complexity" evidence="12">
    <location>
        <begin position="205"/>
        <end position="221"/>
    </location>
</feature>
<comment type="caution">
    <text evidence="13">The sequence shown here is derived from an EMBL/GenBank/DDBJ whole genome shotgun (WGS) entry which is preliminary data.</text>
</comment>
<evidence type="ECO:0000256" key="2">
    <source>
        <dbReference type="ARBA" id="ARBA00009487"/>
    </source>
</evidence>
<feature type="compositionally biased region" description="Polar residues" evidence="12">
    <location>
        <begin position="848"/>
        <end position="860"/>
    </location>
</feature>
<evidence type="ECO:0000313" key="14">
    <source>
        <dbReference type="Proteomes" id="UP000316079"/>
    </source>
</evidence>
<evidence type="ECO:0000256" key="12">
    <source>
        <dbReference type="SAM" id="MobiDB-lite"/>
    </source>
</evidence>
<feature type="compositionally biased region" description="Low complexity" evidence="12">
    <location>
        <begin position="175"/>
        <end position="197"/>
    </location>
</feature>
<keyword evidence="5" id="KW-0597">Phosphoprotein</keyword>
<evidence type="ECO:0000313" key="13">
    <source>
        <dbReference type="EMBL" id="TRY95120.1"/>
    </source>
</evidence>
<evidence type="ECO:0000256" key="8">
    <source>
        <dbReference type="ARBA" id="ARBA00022737"/>
    </source>
</evidence>
<keyword evidence="8" id="KW-0677">Repeat</keyword>
<evidence type="ECO:0000256" key="5">
    <source>
        <dbReference type="ARBA" id="ARBA00022553"/>
    </source>
</evidence>
<dbReference type="PANTHER" id="PTHR10077">
    <property type="entry name" value="CALPASTATIN"/>
    <property type="match status" value="1"/>
</dbReference>
<keyword evidence="10" id="KW-0007">Acetylation</keyword>
<accession>A0A553QYT4</accession>
<feature type="region of interest" description="Disordered" evidence="12">
    <location>
        <begin position="378"/>
        <end position="514"/>
    </location>
</feature>